<organism evidence="13 14">
    <name type="scientific">Candidatus Scatomorpha intestinigallinarum</name>
    <dbReference type="NCBI Taxonomy" id="2840923"/>
    <lineage>
        <taxon>Bacteria</taxon>
        <taxon>Bacillati</taxon>
        <taxon>Bacillota</taxon>
        <taxon>Clostridia</taxon>
        <taxon>Eubacteriales</taxon>
        <taxon>Candidatus Scatomorpha</taxon>
    </lineage>
</organism>
<name>A0A9D1IZZ1_9FIRM</name>
<dbReference type="GO" id="GO:0000156">
    <property type="term" value="F:phosphorelay response regulator activity"/>
    <property type="evidence" value="ECO:0007669"/>
    <property type="project" value="TreeGrafter"/>
</dbReference>
<dbReference type="InterPro" id="IPR050351">
    <property type="entry name" value="BphY/WalK/GraS-like"/>
</dbReference>
<dbReference type="EMBL" id="DVHH01000239">
    <property type="protein sequence ID" value="HIR55897.1"/>
    <property type="molecule type" value="Genomic_DNA"/>
</dbReference>
<keyword evidence="11" id="KW-0812">Transmembrane</keyword>
<sequence>MRSKSARAAFPLGLFLASTCVMAVIICLGACIAIGRGAGLSYPAYAVFLLLASPAGGGLVAFFSLRAQGRAAREAERRRQQAEELEGEVKLLEEAAERREEFIASFAHELKTPLTAIIGYADMLRSREMSPKNRFTAAGYIFSEGKRLEALSLKLMEIIVSGKQGIERRKFDAPYFIREVAAVTVPSLASDGMTLDMRWEQGEVEIEPDLFKTLMINLIDNARKASRKGQTIELFGKREEDGYAFYVRDHGRGMKKEDLSRITEPFYMIDKSRSRAQNGAGLGLALCQRIAELHGTTLEYESEPGEGTTVRVFLKGGGGE</sequence>
<dbReference type="InterPro" id="IPR003661">
    <property type="entry name" value="HisK_dim/P_dom"/>
</dbReference>
<comment type="catalytic activity">
    <reaction evidence="1">
        <text>ATP + protein L-histidine = ADP + protein N-phospho-L-histidine.</text>
        <dbReference type="EC" id="2.7.13.3"/>
    </reaction>
</comment>
<keyword evidence="11" id="KW-0472">Membrane</keyword>
<evidence type="ECO:0000256" key="9">
    <source>
        <dbReference type="ARBA" id="ARBA00023012"/>
    </source>
</evidence>
<evidence type="ECO:0000256" key="2">
    <source>
        <dbReference type="ARBA" id="ARBA00004370"/>
    </source>
</evidence>
<evidence type="ECO:0000256" key="8">
    <source>
        <dbReference type="ARBA" id="ARBA00022840"/>
    </source>
</evidence>
<evidence type="ECO:0000256" key="10">
    <source>
        <dbReference type="SAM" id="Coils"/>
    </source>
</evidence>
<dbReference type="PANTHER" id="PTHR42878:SF7">
    <property type="entry name" value="SENSOR HISTIDINE KINASE GLRK"/>
    <property type="match status" value="1"/>
</dbReference>
<keyword evidence="9" id="KW-0902">Two-component regulatory system</keyword>
<dbReference type="GO" id="GO:0000155">
    <property type="term" value="F:phosphorelay sensor kinase activity"/>
    <property type="evidence" value="ECO:0007669"/>
    <property type="project" value="InterPro"/>
</dbReference>
<keyword evidence="6" id="KW-0547">Nucleotide-binding</keyword>
<dbReference type="InterPro" id="IPR036097">
    <property type="entry name" value="HisK_dim/P_sf"/>
</dbReference>
<evidence type="ECO:0000256" key="5">
    <source>
        <dbReference type="ARBA" id="ARBA00022679"/>
    </source>
</evidence>
<dbReference type="AlphaFoldDB" id="A0A9D1IZZ1"/>
<dbReference type="SUPFAM" id="SSF47384">
    <property type="entry name" value="Homodimeric domain of signal transducing histidine kinase"/>
    <property type="match status" value="1"/>
</dbReference>
<dbReference type="CDD" id="cd00082">
    <property type="entry name" value="HisKA"/>
    <property type="match status" value="1"/>
</dbReference>
<proteinExistence type="predicted"/>
<reference evidence="13" key="2">
    <citation type="journal article" date="2021" name="PeerJ">
        <title>Extensive microbial diversity within the chicken gut microbiome revealed by metagenomics and culture.</title>
        <authorList>
            <person name="Gilroy R."/>
            <person name="Ravi A."/>
            <person name="Getino M."/>
            <person name="Pursley I."/>
            <person name="Horton D.L."/>
            <person name="Alikhan N.F."/>
            <person name="Baker D."/>
            <person name="Gharbi K."/>
            <person name="Hall N."/>
            <person name="Watson M."/>
            <person name="Adriaenssens E.M."/>
            <person name="Foster-Nyarko E."/>
            <person name="Jarju S."/>
            <person name="Secka A."/>
            <person name="Antonio M."/>
            <person name="Oren A."/>
            <person name="Chaudhuri R.R."/>
            <person name="La Ragione R."/>
            <person name="Hildebrand F."/>
            <person name="Pallen M.J."/>
        </authorList>
    </citation>
    <scope>NUCLEOTIDE SEQUENCE</scope>
    <source>
        <strain evidence="13">ChiGjej3B3-7149</strain>
    </source>
</reference>
<dbReference type="Gene3D" id="1.10.287.130">
    <property type="match status" value="1"/>
</dbReference>
<dbReference type="GO" id="GO:0030295">
    <property type="term" value="F:protein kinase activator activity"/>
    <property type="evidence" value="ECO:0007669"/>
    <property type="project" value="TreeGrafter"/>
</dbReference>
<feature type="coiled-coil region" evidence="10">
    <location>
        <begin position="65"/>
        <end position="102"/>
    </location>
</feature>
<accession>A0A9D1IZZ1</accession>
<evidence type="ECO:0000259" key="12">
    <source>
        <dbReference type="PROSITE" id="PS50109"/>
    </source>
</evidence>
<dbReference type="SMART" id="SM00388">
    <property type="entry name" value="HisKA"/>
    <property type="match status" value="1"/>
</dbReference>
<dbReference type="SUPFAM" id="SSF55874">
    <property type="entry name" value="ATPase domain of HSP90 chaperone/DNA topoisomerase II/histidine kinase"/>
    <property type="match status" value="1"/>
</dbReference>
<evidence type="ECO:0000256" key="1">
    <source>
        <dbReference type="ARBA" id="ARBA00000085"/>
    </source>
</evidence>
<evidence type="ECO:0000256" key="4">
    <source>
        <dbReference type="ARBA" id="ARBA00022553"/>
    </source>
</evidence>
<feature type="transmembrane region" description="Helical" evidence="11">
    <location>
        <begin position="12"/>
        <end position="36"/>
    </location>
</feature>
<dbReference type="SMART" id="SM00387">
    <property type="entry name" value="HATPase_c"/>
    <property type="match status" value="1"/>
</dbReference>
<keyword evidence="11" id="KW-1133">Transmembrane helix</keyword>
<keyword evidence="7 13" id="KW-0418">Kinase</keyword>
<dbReference type="EC" id="2.7.13.3" evidence="3"/>
<keyword evidence="5" id="KW-0808">Transferase</keyword>
<evidence type="ECO:0000313" key="14">
    <source>
        <dbReference type="Proteomes" id="UP000824238"/>
    </source>
</evidence>
<dbReference type="PANTHER" id="PTHR42878">
    <property type="entry name" value="TWO-COMPONENT HISTIDINE KINASE"/>
    <property type="match status" value="1"/>
</dbReference>
<evidence type="ECO:0000313" key="13">
    <source>
        <dbReference type="EMBL" id="HIR55897.1"/>
    </source>
</evidence>
<dbReference type="InterPro" id="IPR005467">
    <property type="entry name" value="His_kinase_dom"/>
</dbReference>
<evidence type="ECO:0000256" key="6">
    <source>
        <dbReference type="ARBA" id="ARBA00022741"/>
    </source>
</evidence>
<feature type="transmembrane region" description="Helical" evidence="11">
    <location>
        <begin position="42"/>
        <end position="63"/>
    </location>
</feature>
<reference evidence="13" key="1">
    <citation type="submission" date="2020-10" db="EMBL/GenBank/DDBJ databases">
        <authorList>
            <person name="Gilroy R."/>
        </authorList>
    </citation>
    <scope>NUCLEOTIDE SEQUENCE</scope>
    <source>
        <strain evidence="13">ChiGjej3B3-7149</strain>
    </source>
</reference>
<feature type="domain" description="Histidine kinase" evidence="12">
    <location>
        <begin position="105"/>
        <end position="318"/>
    </location>
</feature>
<dbReference type="InterPro" id="IPR036890">
    <property type="entry name" value="HATPase_C_sf"/>
</dbReference>
<dbReference type="Pfam" id="PF02518">
    <property type="entry name" value="HATPase_c"/>
    <property type="match status" value="1"/>
</dbReference>
<keyword evidence="10" id="KW-0175">Coiled coil</keyword>
<evidence type="ECO:0000256" key="11">
    <source>
        <dbReference type="SAM" id="Phobius"/>
    </source>
</evidence>
<keyword evidence="4" id="KW-0597">Phosphoprotein</keyword>
<dbReference type="Proteomes" id="UP000824238">
    <property type="component" value="Unassembled WGS sequence"/>
</dbReference>
<dbReference type="GO" id="GO:0007234">
    <property type="term" value="P:osmosensory signaling via phosphorelay pathway"/>
    <property type="evidence" value="ECO:0007669"/>
    <property type="project" value="TreeGrafter"/>
</dbReference>
<dbReference type="Pfam" id="PF00512">
    <property type="entry name" value="HisKA"/>
    <property type="match status" value="1"/>
</dbReference>
<gene>
    <name evidence="13" type="ORF">IAD36_09920</name>
</gene>
<dbReference type="Gene3D" id="3.30.565.10">
    <property type="entry name" value="Histidine kinase-like ATPase, C-terminal domain"/>
    <property type="match status" value="1"/>
</dbReference>
<keyword evidence="8" id="KW-0067">ATP-binding</keyword>
<dbReference type="InterPro" id="IPR003594">
    <property type="entry name" value="HATPase_dom"/>
</dbReference>
<comment type="caution">
    <text evidence="13">The sequence shown here is derived from an EMBL/GenBank/DDBJ whole genome shotgun (WGS) entry which is preliminary data.</text>
</comment>
<dbReference type="PROSITE" id="PS50109">
    <property type="entry name" value="HIS_KIN"/>
    <property type="match status" value="1"/>
</dbReference>
<comment type="subcellular location">
    <subcellularLocation>
        <location evidence="2">Membrane</location>
    </subcellularLocation>
</comment>
<dbReference type="PRINTS" id="PR00344">
    <property type="entry name" value="BCTRLSENSOR"/>
</dbReference>
<dbReference type="CDD" id="cd00075">
    <property type="entry name" value="HATPase"/>
    <property type="match status" value="1"/>
</dbReference>
<dbReference type="InterPro" id="IPR004358">
    <property type="entry name" value="Sig_transdc_His_kin-like_C"/>
</dbReference>
<protein>
    <recommendedName>
        <fullName evidence="3">histidine kinase</fullName>
        <ecNumber evidence="3">2.7.13.3</ecNumber>
    </recommendedName>
</protein>
<evidence type="ECO:0000256" key="7">
    <source>
        <dbReference type="ARBA" id="ARBA00022777"/>
    </source>
</evidence>
<evidence type="ECO:0000256" key="3">
    <source>
        <dbReference type="ARBA" id="ARBA00012438"/>
    </source>
</evidence>
<dbReference type="GO" id="GO:0005524">
    <property type="term" value="F:ATP binding"/>
    <property type="evidence" value="ECO:0007669"/>
    <property type="project" value="UniProtKB-KW"/>
</dbReference>